<dbReference type="RefSeq" id="WP_379497678.1">
    <property type="nucleotide sequence ID" value="NZ_JBHSAO010000011.1"/>
</dbReference>
<dbReference type="SMART" id="SM01130">
    <property type="entry name" value="DHDPS"/>
    <property type="match status" value="1"/>
</dbReference>
<dbReference type="InterPro" id="IPR020625">
    <property type="entry name" value="Schiff_base-form_aldolases_AS"/>
</dbReference>
<dbReference type="CDD" id="cd00408">
    <property type="entry name" value="DHDPS-like"/>
    <property type="match status" value="1"/>
</dbReference>
<keyword evidence="2" id="KW-0704">Schiff base</keyword>
<dbReference type="SUPFAM" id="SSF51569">
    <property type="entry name" value="Aldolase"/>
    <property type="match status" value="1"/>
</dbReference>
<proteinExistence type="inferred from homology"/>
<reference evidence="5" key="1">
    <citation type="journal article" date="2019" name="Int. J. Syst. Evol. Microbiol.">
        <title>The Global Catalogue of Microorganisms (GCM) 10K type strain sequencing project: providing services to taxonomists for standard genome sequencing and annotation.</title>
        <authorList>
            <consortium name="The Broad Institute Genomics Platform"/>
            <consortium name="The Broad Institute Genome Sequencing Center for Infectious Disease"/>
            <person name="Wu L."/>
            <person name="Ma J."/>
        </authorList>
    </citation>
    <scope>NUCLEOTIDE SEQUENCE [LARGE SCALE GENOMIC DNA]</scope>
    <source>
        <strain evidence="5">IBRC-M 10703</strain>
    </source>
</reference>
<evidence type="ECO:0000313" key="5">
    <source>
        <dbReference type="Proteomes" id="UP001595772"/>
    </source>
</evidence>
<sequence length="304" mass="34430">MVEQVKFHGIIPPIPSVLYKDGTVDEEGQKNLIDFLIDAGVHGLFFTGSSGEFSQMYKETRKKIAEVGIKHINRRVPVLVGTGTPNTLETIELSQHAKEIGADAVVLINPYYWKLTEQGLFDHYSEIASNVDLPIILYNFPTLTGQDLTPDFVYKLAMSHENIIGIKETVEDVGHIRDMIYKLKKARPEFVIFSGYDDHLLHNLATGGDGAIPLTSSFLPEASVGLYEAFQNKDYEEVFNWHHKLSQLIQLYQIDTPFVNVAKEAIKLRGVEISTELLPPLRSLNKEGQQEMTKKLKEFFPDFY</sequence>
<evidence type="ECO:0000256" key="2">
    <source>
        <dbReference type="ARBA" id="ARBA00023270"/>
    </source>
</evidence>
<accession>A0ABV8GZ97</accession>
<dbReference type="PIRSF" id="PIRSF001365">
    <property type="entry name" value="DHDPS"/>
    <property type="match status" value="1"/>
</dbReference>
<dbReference type="PROSITE" id="PS00666">
    <property type="entry name" value="DHDPS_2"/>
    <property type="match status" value="1"/>
</dbReference>
<comment type="caution">
    <text evidence="4">The sequence shown here is derived from an EMBL/GenBank/DDBJ whole genome shotgun (WGS) entry which is preliminary data.</text>
</comment>
<dbReference type="PANTHER" id="PTHR12128:SF28">
    <property type="entry name" value="2-DEHYDRO-3-DEOXY-D-GLUCONATE ALDOLASE YAGE-RELATED"/>
    <property type="match status" value="1"/>
</dbReference>
<evidence type="ECO:0000256" key="3">
    <source>
        <dbReference type="PIRNR" id="PIRNR001365"/>
    </source>
</evidence>
<name>A0ABV8GZ97_9BACI</name>
<dbReference type="Gene3D" id="3.20.20.70">
    <property type="entry name" value="Aldolase class I"/>
    <property type="match status" value="1"/>
</dbReference>
<keyword evidence="1 3" id="KW-0456">Lyase</keyword>
<dbReference type="EMBL" id="JBHSAO010000011">
    <property type="protein sequence ID" value="MFC4025188.1"/>
    <property type="molecule type" value="Genomic_DNA"/>
</dbReference>
<gene>
    <name evidence="4" type="ORF">ACFOUV_15440</name>
</gene>
<organism evidence="4 5">
    <name type="scientific">Oceanobacillus longus</name>
    <dbReference type="NCBI Taxonomy" id="930120"/>
    <lineage>
        <taxon>Bacteria</taxon>
        <taxon>Bacillati</taxon>
        <taxon>Bacillota</taxon>
        <taxon>Bacilli</taxon>
        <taxon>Bacillales</taxon>
        <taxon>Bacillaceae</taxon>
        <taxon>Oceanobacillus</taxon>
    </lineage>
</organism>
<dbReference type="PANTHER" id="PTHR12128">
    <property type="entry name" value="DIHYDRODIPICOLINATE SYNTHASE"/>
    <property type="match status" value="1"/>
</dbReference>
<dbReference type="Proteomes" id="UP001595772">
    <property type="component" value="Unassembled WGS sequence"/>
</dbReference>
<protein>
    <submittedName>
        <fullName evidence="4">Dihydrodipicolinate synthase family protein</fullName>
    </submittedName>
</protein>
<keyword evidence="5" id="KW-1185">Reference proteome</keyword>
<evidence type="ECO:0000313" key="4">
    <source>
        <dbReference type="EMBL" id="MFC4025188.1"/>
    </source>
</evidence>
<comment type="similarity">
    <text evidence="3">Belongs to the DapA family.</text>
</comment>
<dbReference type="InterPro" id="IPR002220">
    <property type="entry name" value="DapA-like"/>
</dbReference>
<evidence type="ECO:0000256" key="1">
    <source>
        <dbReference type="ARBA" id="ARBA00023239"/>
    </source>
</evidence>
<dbReference type="Pfam" id="PF00701">
    <property type="entry name" value="DHDPS"/>
    <property type="match status" value="1"/>
</dbReference>
<dbReference type="InterPro" id="IPR013785">
    <property type="entry name" value="Aldolase_TIM"/>
</dbReference>
<dbReference type="PRINTS" id="PR00146">
    <property type="entry name" value="DHPICSNTHASE"/>
</dbReference>